<dbReference type="InterPro" id="IPR001387">
    <property type="entry name" value="Cro/C1-type_HTH"/>
</dbReference>
<evidence type="ECO:0000313" key="4">
    <source>
        <dbReference type="Proteomes" id="UP001151081"/>
    </source>
</evidence>
<dbReference type="Gene3D" id="1.10.260.40">
    <property type="entry name" value="lambda repressor-like DNA-binding domains"/>
    <property type="match status" value="1"/>
</dbReference>
<proteinExistence type="predicted"/>
<dbReference type="GO" id="GO:0003700">
    <property type="term" value="F:DNA-binding transcription factor activity"/>
    <property type="evidence" value="ECO:0007669"/>
    <property type="project" value="TreeGrafter"/>
</dbReference>
<dbReference type="InterPro" id="IPR050807">
    <property type="entry name" value="TransReg_Diox_bact_type"/>
</dbReference>
<dbReference type="GO" id="GO:0003677">
    <property type="term" value="F:DNA binding"/>
    <property type="evidence" value="ECO:0007669"/>
    <property type="project" value="UniProtKB-KW"/>
</dbReference>
<organism evidence="3 4">
    <name type="scientific">Polyangium jinanense</name>
    <dbReference type="NCBI Taxonomy" id="2829994"/>
    <lineage>
        <taxon>Bacteria</taxon>
        <taxon>Pseudomonadati</taxon>
        <taxon>Myxococcota</taxon>
        <taxon>Polyangia</taxon>
        <taxon>Polyangiales</taxon>
        <taxon>Polyangiaceae</taxon>
        <taxon>Polyangium</taxon>
    </lineage>
</organism>
<dbReference type="Proteomes" id="UP001151081">
    <property type="component" value="Unassembled WGS sequence"/>
</dbReference>
<dbReference type="SUPFAM" id="SSF47413">
    <property type="entry name" value="lambda repressor-like DNA-binding domains"/>
    <property type="match status" value="1"/>
</dbReference>
<protein>
    <submittedName>
        <fullName evidence="3">Helix-turn-helix transcriptional regulator</fullName>
    </submittedName>
</protein>
<comment type="caution">
    <text evidence="3">The sequence shown here is derived from an EMBL/GenBank/DDBJ whole genome shotgun (WGS) entry which is preliminary data.</text>
</comment>
<feature type="domain" description="HTH cro/C1-type" evidence="2">
    <location>
        <begin position="20"/>
        <end position="74"/>
    </location>
</feature>
<dbReference type="Pfam" id="PF01381">
    <property type="entry name" value="HTH_3"/>
    <property type="match status" value="1"/>
</dbReference>
<reference evidence="3 4" key="1">
    <citation type="submission" date="2021-04" db="EMBL/GenBank/DDBJ databases">
        <title>Genome analysis of Polyangium sp.</title>
        <authorList>
            <person name="Li Y."/>
            <person name="Wang J."/>
        </authorList>
    </citation>
    <scope>NUCLEOTIDE SEQUENCE [LARGE SCALE GENOMIC DNA]</scope>
    <source>
        <strain evidence="3 4">SDU14</strain>
    </source>
</reference>
<dbReference type="PANTHER" id="PTHR46797:SF1">
    <property type="entry name" value="METHYLPHOSPHONATE SYNTHASE"/>
    <property type="match status" value="1"/>
</dbReference>
<dbReference type="EMBL" id="JAGTJJ010000033">
    <property type="protein sequence ID" value="MDC3985961.1"/>
    <property type="molecule type" value="Genomic_DNA"/>
</dbReference>
<dbReference type="RefSeq" id="WP_272459327.1">
    <property type="nucleotide sequence ID" value="NZ_JAGTJJ010000033.1"/>
</dbReference>
<keyword evidence="1" id="KW-0238">DNA-binding</keyword>
<dbReference type="PROSITE" id="PS50943">
    <property type="entry name" value="HTH_CROC1"/>
    <property type="match status" value="1"/>
</dbReference>
<evidence type="ECO:0000259" key="2">
    <source>
        <dbReference type="PROSITE" id="PS50943"/>
    </source>
</evidence>
<dbReference type="GO" id="GO:0005829">
    <property type="term" value="C:cytosol"/>
    <property type="evidence" value="ECO:0007669"/>
    <property type="project" value="TreeGrafter"/>
</dbReference>
<dbReference type="CDD" id="cd00093">
    <property type="entry name" value="HTH_XRE"/>
    <property type="match status" value="1"/>
</dbReference>
<evidence type="ECO:0000256" key="1">
    <source>
        <dbReference type="ARBA" id="ARBA00023125"/>
    </source>
</evidence>
<keyword evidence="4" id="KW-1185">Reference proteome</keyword>
<dbReference type="PANTHER" id="PTHR46797">
    <property type="entry name" value="HTH-TYPE TRANSCRIPTIONAL REGULATOR"/>
    <property type="match status" value="1"/>
</dbReference>
<sequence length="118" mass="12549">MFTRSAIPATFGAVDFGKEVRRRREALGLTLEQLAERAGLTPNYIGGIETGRRDPSLSSILALAKGLGVPPGELVGGVHDLDPAAIEAARLFQGASEDVQDAVLRLLRAVTRGRRRSG</sequence>
<name>A0A9X3XD97_9BACT</name>
<evidence type="ECO:0000313" key="3">
    <source>
        <dbReference type="EMBL" id="MDC3985961.1"/>
    </source>
</evidence>
<dbReference type="AlphaFoldDB" id="A0A9X3XD97"/>
<gene>
    <name evidence="3" type="ORF">KEG57_36105</name>
</gene>
<dbReference type="SMART" id="SM00530">
    <property type="entry name" value="HTH_XRE"/>
    <property type="match status" value="1"/>
</dbReference>
<accession>A0A9X3XD97</accession>
<dbReference type="InterPro" id="IPR010982">
    <property type="entry name" value="Lambda_DNA-bd_dom_sf"/>
</dbReference>